<keyword evidence="5 7" id="KW-1133">Transmembrane helix</keyword>
<proteinExistence type="predicted"/>
<keyword evidence="4 7" id="KW-0812">Transmembrane</keyword>
<keyword evidence="10" id="KW-1185">Reference proteome</keyword>
<feature type="transmembrane region" description="Helical" evidence="7">
    <location>
        <begin position="281"/>
        <end position="300"/>
    </location>
</feature>
<dbReference type="AlphaFoldDB" id="A0A7X2LXE9"/>
<dbReference type="OrthoDB" id="2986280at2"/>
<evidence type="ECO:0000256" key="6">
    <source>
        <dbReference type="ARBA" id="ARBA00023136"/>
    </source>
</evidence>
<dbReference type="PANTHER" id="PTHR43124">
    <property type="entry name" value="PURINE EFFLUX PUMP PBUE"/>
    <property type="match status" value="1"/>
</dbReference>
<organism evidence="9 10">
    <name type="scientific">Metabacillus lacus</name>
    <dbReference type="NCBI Taxonomy" id="1983721"/>
    <lineage>
        <taxon>Bacteria</taxon>
        <taxon>Bacillati</taxon>
        <taxon>Bacillota</taxon>
        <taxon>Bacilli</taxon>
        <taxon>Bacillales</taxon>
        <taxon>Bacillaceae</taxon>
        <taxon>Metabacillus</taxon>
    </lineage>
</organism>
<dbReference type="GO" id="GO:0022857">
    <property type="term" value="F:transmembrane transporter activity"/>
    <property type="evidence" value="ECO:0007669"/>
    <property type="project" value="InterPro"/>
</dbReference>
<evidence type="ECO:0000313" key="10">
    <source>
        <dbReference type="Proteomes" id="UP000448867"/>
    </source>
</evidence>
<evidence type="ECO:0000256" key="1">
    <source>
        <dbReference type="ARBA" id="ARBA00004651"/>
    </source>
</evidence>
<feature type="transmembrane region" description="Helical" evidence="7">
    <location>
        <begin position="343"/>
        <end position="366"/>
    </location>
</feature>
<feature type="transmembrane region" description="Helical" evidence="7">
    <location>
        <begin position="73"/>
        <end position="94"/>
    </location>
</feature>
<dbReference type="SUPFAM" id="SSF103473">
    <property type="entry name" value="MFS general substrate transporter"/>
    <property type="match status" value="1"/>
</dbReference>
<protein>
    <submittedName>
        <fullName evidence="9">MFS transporter</fullName>
    </submittedName>
</protein>
<dbReference type="Proteomes" id="UP000448867">
    <property type="component" value="Unassembled WGS sequence"/>
</dbReference>
<dbReference type="PANTHER" id="PTHR43124:SF3">
    <property type="entry name" value="CHLORAMPHENICOL EFFLUX PUMP RV0191"/>
    <property type="match status" value="1"/>
</dbReference>
<feature type="transmembrane region" description="Helical" evidence="7">
    <location>
        <begin position="372"/>
        <end position="392"/>
    </location>
</feature>
<dbReference type="GO" id="GO:0005886">
    <property type="term" value="C:plasma membrane"/>
    <property type="evidence" value="ECO:0007669"/>
    <property type="project" value="UniProtKB-SubCell"/>
</dbReference>
<gene>
    <name evidence="9" type="ORF">GJU40_00555</name>
</gene>
<dbReference type="EMBL" id="WKKI01000001">
    <property type="protein sequence ID" value="MRX70658.1"/>
    <property type="molecule type" value="Genomic_DNA"/>
</dbReference>
<dbReference type="PROSITE" id="PS00217">
    <property type="entry name" value="SUGAR_TRANSPORT_2"/>
    <property type="match status" value="1"/>
</dbReference>
<dbReference type="PROSITE" id="PS50850">
    <property type="entry name" value="MFS"/>
    <property type="match status" value="1"/>
</dbReference>
<feature type="transmembrane region" description="Helical" evidence="7">
    <location>
        <begin position="216"/>
        <end position="238"/>
    </location>
</feature>
<comment type="subcellular location">
    <subcellularLocation>
        <location evidence="1">Cell membrane</location>
        <topology evidence="1">Multi-pass membrane protein</topology>
    </subcellularLocation>
</comment>
<evidence type="ECO:0000259" key="8">
    <source>
        <dbReference type="PROSITE" id="PS50850"/>
    </source>
</evidence>
<keyword evidence="6 7" id="KW-0472">Membrane</keyword>
<name>A0A7X2LXE9_9BACI</name>
<reference evidence="9 10" key="1">
    <citation type="submission" date="2019-11" db="EMBL/GenBank/DDBJ databases">
        <title>Bacillus lacus genome.</title>
        <authorList>
            <person name="Allen C.J."/>
            <person name="Newman J.D."/>
        </authorList>
    </citation>
    <scope>NUCLEOTIDE SEQUENCE [LARGE SCALE GENOMIC DNA]</scope>
    <source>
        <strain evidence="9 10">KCTC 33946</strain>
    </source>
</reference>
<dbReference type="Gene3D" id="1.20.1250.20">
    <property type="entry name" value="MFS general substrate transporter like domains"/>
    <property type="match status" value="1"/>
</dbReference>
<dbReference type="InterPro" id="IPR020846">
    <property type="entry name" value="MFS_dom"/>
</dbReference>
<keyword evidence="2" id="KW-0813">Transport</keyword>
<evidence type="ECO:0000313" key="9">
    <source>
        <dbReference type="EMBL" id="MRX70658.1"/>
    </source>
</evidence>
<dbReference type="CDD" id="cd17474">
    <property type="entry name" value="MFS_YfmO_like"/>
    <property type="match status" value="1"/>
</dbReference>
<dbReference type="Pfam" id="PF07690">
    <property type="entry name" value="MFS_1"/>
    <property type="match status" value="1"/>
</dbReference>
<evidence type="ECO:0000256" key="4">
    <source>
        <dbReference type="ARBA" id="ARBA00022692"/>
    </source>
</evidence>
<accession>A0A7X2LXE9</accession>
<evidence type="ECO:0000256" key="3">
    <source>
        <dbReference type="ARBA" id="ARBA00022475"/>
    </source>
</evidence>
<feature type="transmembrane region" description="Helical" evidence="7">
    <location>
        <begin position="306"/>
        <end position="331"/>
    </location>
</feature>
<feature type="domain" description="Major facilitator superfamily (MFS) profile" evidence="8">
    <location>
        <begin position="8"/>
        <end position="396"/>
    </location>
</feature>
<comment type="caution">
    <text evidence="9">The sequence shown here is derived from an EMBL/GenBank/DDBJ whole genome shotgun (WGS) entry which is preliminary data.</text>
</comment>
<dbReference type="InterPro" id="IPR050189">
    <property type="entry name" value="MFS_Efflux_Transporters"/>
</dbReference>
<evidence type="ECO:0000256" key="5">
    <source>
        <dbReference type="ARBA" id="ARBA00022989"/>
    </source>
</evidence>
<keyword evidence="3" id="KW-1003">Cell membrane</keyword>
<dbReference type="InterPro" id="IPR005829">
    <property type="entry name" value="Sugar_transporter_CS"/>
</dbReference>
<dbReference type="InterPro" id="IPR036259">
    <property type="entry name" value="MFS_trans_sf"/>
</dbReference>
<dbReference type="InterPro" id="IPR011701">
    <property type="entry name" value="MFS"/>
</dbReference>
<feature type="transmembrane region" description="Helical" evidence="7">
    <location>
        <begin position="250"/>
        <end position="269"/>
    </location>
</feature>
<sequence length="415" mass="45303">MGQKKKLDLLALSSVPLVMTLGNSMLIPVLPSIEKELGISSFQVSLIITVYSIVAIILIPIAGYLSDRLGRKLVMVPCLIIAGLGGAVSAWASWKINDPFMWIIFGRVLQGIGSAGAAPVVIPLIGDMFEKDEEISAGLGLTETANTGGKVLSPIIGAFLATFIWFLPFWFIPFFSLVSVLLVFFLVKSPKKKKEKQSIKEFFHQVGKVFKSSGRWLYTIFAVGCIIMFVLFGVLFYLSDTLEKNYHINGVTKGLLLAIPLLALSISSYVSGKKIGNNKHLMKMVTLGGMGLLAVSFVAIRFQHEFLFLLSFLVLSGIGIGVSLPCLDALITEGIEKEQRGTITSFYSAMRFIGVAAGPPTYAFLMGKGDHMIYYVSGGTSLLAFVLVLFFIRPPGKEEEEKDKKNKGEHLLNPT</sequence>
<evidence type="ECO:0000256" key="7">
    <source>
        <dbReference type="SAM" id="Phobius"/>
    </source>
</evidence>
<feature type="transmembrane region" description="Helical" evidence="7">
    <location>
        <begin position="42"/>
        <end position="66"/>
    </location>
</feature>
<feature type="transmembrane region" description="Helical" evidence="7">
    <location>
        <begin position="7"/>
        <end position="30"/>
    </location>
</feature>
<feature type="transmembrane region" description="Helical" evidence="7">
    <location>
        <begin position="170"/>
        <end position="187"/>
    </location>
</feature>
<evidence type="ECO:0000256" key="2">
    <source>
        <dbReference type="ARBA" id="ARBA00022448"/>
    </source>
</evidence>
<dbReference type="RefSeq" id="WP_154305784.1">
    <property type="nucleotide sequence ID" value="NZ_WKKI01000001.1"/>
</dbReference>